<dbReference type="GO" id="GO:0008270">
    <property type="term" value="F:zinc ion binding"/>
    <property type="evidence" value="ECO:0007669"/>
    <property type="project" value="InterPro"/>
</dbReference>
<protein>
    <recommendedName>
        <fullName evidence="2">Zinc-type alcohol dehydrogenase-like protein</fullName>
    </recommendedName>
</protein>
<dbReference type="Pfam" id="PF13602">
    <property type="entry name" value="ADH_zinc_N_2"/>
    <property type="match status" value="1"/>
</dbReference>
<evidence type="ECO:0000313" key="5">
    <source>
        <dbReference type="Proteomes" id="UP000389128"/>
    </source>
</evidence>
<dbReference type="PANTHER" id="PTHR44154:SF1">
    <property type="entry name" value="QUINONE OXIDOREDUCTASE"/>
    <property type="match status" value="1"/>
</dbReference>
<keyword evidence="5" id="KW-1185">Reference proteome</keyword>
<evidence type="ECO:0000313" key="4">
    <source>
        <dbReference type="EMBL" id="TYC60797.1"/>
    </source>
</evidence>
<dbReference type="Gene3D" id="3.90.180.10">
    <property type="entry name" value="Medium-chain alcohol dehydrogenases, catalytic domain"/>
    <property type="match status" value="1"/>
</dbReference>
<name>A0A6C2D3F1_9RHOO</name>
<keyword evidence="2" id="KW-0560">Oxidoreductase</keyword>
<dbReference type="Proteomes" id="UP000389128">
    <property type="component" value="Unassembled WGS sequence"/>
</dbReference>
<dbReference type="InterPro" id="IPR014182">
    <property type="entry name" value="ADH_Zn_typ-1"/>
</dbReference>
<dbReference type="InterPro" id="IPR051603">
    <property type="entry name" value="Zinc-ADH_QOR/CCCR"/>
</dbReference>
<dbReference type="EMBL" id="SDKK01000004">
    <property type="protein sequence ID" value="TYC60797.1"/>
    <property type="molecule type" value="Genomic_DNA"/>
</dbReference>
<comment type="similarity">
    <text evidence="2">Belongs to the zinc-containing alcohol dehydrogenase family. Quinone oxidoreductase subfamily.</text>
</comment>
<dbReference type="NCBIfam" id="TIGR02817">
    <property type="entry name" value="adh_fam_1"/>
    <property type="match status" value="1"/>
</dbReference>
<dbReference type="Pfam" id="PF08240">
    <property type="entry name" value="ADH_N"/>
    <property type="match status" value="1"/>
</dbReference>
<reference evidence="4 5" key="1">
    <citation type="submission" date="2019-01" db="EMBL/GenBank/DDBJ databases">
        <title>Zoogloea oleivorans genome sequencing and assembly.</title>
        <authorList>
            <person name="Tancsics A."/>
            <person name="Farkas M."/>
            <person name="Kriszt B."/>
            <person name="Maroti G."/>
            <person name="Horvath B."/>
        </authorList>
    </citation>
    <scope>NUCLEOTIDE SEQUENCE [LARGE SCALE GENOMIC DNA]</scope>
    <source>
        <strain evidence="4 5">Buc</strain>
    </source>
</reference>
<dbReference type="InterPro" id="IPR011032">
    <property type="entry name" value="GroES-like_sf"/>
</dbReference>
<dbReference type="InterPro" id="IPR020843">
    <property type="entry name" value="ER"/>
</dbReference>
<gene>
    <name evidence="4" type="ORF">ETQ85_05200</name>
</gene>
<evidence type="ECO:0000256" key="2">
    <source>
        <dbReference type="RuleBase" id="RU364000"/>
    </source>
</evidence>
<dbReference type="SUPFAM" id="SSF51735">
    <property type="entry name" value="NAD(P)-binding Rossmann-fold domains"/>
    <property type="match status" value="1"/>
</dbReference>
<evidence type="ECO:0000256" key="1">
    <source>
        <dbReference type="ARBA" id="ARBA00022857"/>
    </source>
</evidence>
<dbReference type="AlphaFoldDB" id="A0A6C2D3F1"/>
<accession>A0A6C2D3F1</accession>
<comment type="caution">
    <text evidence="4">The sequence shown here is derived from an EMBL/GenBank/DDBJ whole genome shotgun (WGS) entry which is preliminary data.</text>
</comment>
<dbReference type="CDD" id="cd08252">
    <property type="entry name" value="AL_MDR"/>
    <property type="match status" value="1"/>
</dbReference>
<dbReference type="InterPro" id="IPR036291">
    <property type="entry name" value="NAD(P)-bd_dom_sf"/>
</dbReference>
<keyword evidence="2" id="KW-0862">Zinc</keyword>
<dbReference type="OrthoDB" id="9785812at2"/>
<dbReference type="PANTHER" id="PTHR44154">
    <property type="entry name" value="QUINONE OXIDOREDUCTASE"/>
    <property type="match status" value="1"/>
</dbReference>
<dbReference type="Gene3D" id="3.40.50.720">
    <property type="entry name" value="NAD(P)-binding Rossmann-like Domain"/>
    <property type="match status" value="1"/>
</dbReference>
<dbReference type="RefSeq" id="WP_148578000.1">
    <property type="nucleotide sequence ID" value="NZ_SDKK01000004.1"/>
</dbReference>
<feature type="domain" description="Enoyl reductase (ER)" evidence="3">
    <location>
        <begin position="10"/>
        <end position="334"/>
    </location>
</feature>
<dbReference type="SUPFAM" id="SSF50129">
    <property type="entry name" value="GroES-like"/>
    <property type="match status" value="1"/>
</dbReference>
<dbReference type="InterPro" id="IPR013154">
    <property type="entry name" value="ADH-like_N"/>
</dbReference>
<keyword evidence="1" id="KW-0521">NADP</keyword>
<keyword evidence="2" id="KW-0479">Metal-binding</keyword>
<organism evidence="4 5">
    <name type="scientific">Zoogloea oleivorans</name>
    <dbReference type="NCBI Taxonomy" id="1552750"/>
    <lineage>
        <taxon>Bacteria</taxon>
        <taxon>Pseudomonadati</taxon>
        <taxon>Pseudomonadota</taxon>
        <taxon>Betaproteobacteria</taxon>
        <taxon>Rhodocyclales</taxon>
        <taxon>Zoogloeaceae</taxon>
        <taxon>Zoogloea</taxon>
    </lineage>
</organism>
<evidence type="ECO:0000259" key="3">
    <source>
        <dbReference type="SMART" id="SM00829"/>
    </source>
</evidence>
<dbReference type="SMART" id="SM00829">
    <property type="entry name" value="PKS_ER"/>
    <property type="match status" value="1"/>
</dbReference>
<sequence length="338" mass="36341">MKAIGYSQPGSIDRNDALIDIELPRPVPSGRDLLVEVQAVSVNPVDTKVRRSAAPAEGEYKVLGFDAVGVVREVGPDVRLFRPGDAVWYAGAIDRSGSNAEFQLVDERLVGRKPTTLSAADAAALPLTGITAWELLFDRLQVPLAGHGRPSTLLIVGAAGGVGSILIQLARQRTDLTVVATASRPESRAWVTQLGAHHVIDHREAFAPQLAALDLPPVDQVISLTHTDKHFVQLVDVLAPQGKLALIDDPELIDVRLLKRKSLSLHWELMFTRSLFQTSDMEAQHRLLNALADLVDQGAVRSTAQVHLGLINAANLRAAHALAESGTALGKIVLEGFN</sequence>
<proteinExistence type="inferred from homology"/>
<dbReference type="GO" id="GO:0016491">
    <property type="term" value="F:oxidoreductase activity"/>
    <property type="evidence" value="ECO:0007669"/>
    <property type="project" value="UniProtKB-KW"/>
</dbReference>